<evidence type="ECO:0000313" key="7">
    <source>
        <dbReference type="EMBL" id="MBJ6125545.1"/>
    </source>
</evidence>
<dbReference type="PRINTS" id="PR00344">
    <property type="entry name" value="BCTRLSENSOR"/>
</dbReference>
<feature type="domain" description="Histidine kinase" evidence="6">
    <location>
        <begin position="1"/>
        <end position="91"/>
    </location>
</feature>
<dbReference type="PROSITE" id="PS50109">
    <property type="entry name" value="HIS_KIN"/>
    <property type="match status" value="1"/>
</dbReference>
<dbReference type="EC" id="2.7.13.3" evidence="2"/>
<evidence type="ECO:0000256" key="1">
    <source>
        <dbReference type="ARBA" id="ARBA00000085"/>
    </source>
</evidence>
<evidence type="ECO:0000256" key="3">
    <source>
        <dbReference type="ARBA" id="ARBA00022679"/>
    </source>
</evidence>
<dbReference type="InterPro" id="IPR036890">
    <property type="entry name" value="HATPase_C_sf"/>
</dbReference>
<organism evidence="7 8">
    <name type="scientific">Microvirga splendida</name>
    <dbReference type="NCBI Taxonomy" id="2795727"/>
    <lineage>
        <taxon>Bacteria</taxon>
        <taxon>Pseudomonadati</taxon>
        <taxon>Pseudomonadota</taxon>
        <taxon>Alphaproteobacteria</taxon>
        <taxon>Hyphomicrobiales</taxon>
        <taxon>Methylobacteriaceae</taxon>
        <taxon>Microvirga</taxon>
    </lineage>
</organism>
<dbReference type="SUPFAM" id="SSF55874">
    <property type="entry name" value="ATPase domain of HSP90 chaperone/DNA topoisomerase II/histidine kinase"/>
    <property type="match status" value="1"/>
</dbReference>
<dbReference type="InterPro" id="IPR004358">
    <property type="entry name" value="Sig_transdc_His_kin-like_C"/>
</dbReference>
<dbReference type="SMART" id="SM00387">
    <property type="entry name" value="HATPase_c"/>
    <property type="match status" value="1"/>
</dbReference>
<comment type="catalytic activity">
    <reaction evidence="1">
        <text>ATP + protein L-histidine = ADP + protein N-phospho-L-histidine.</text>
        <dbReference type="EC" id="2.7.13.3"/>
    </reaction>
</comment>
<name>A0ABS0XZR6_9HYPH</name>
<dbReference type="EMBL" id="JAELXT010000007">
    <property type="protein sequence ID" value="MBJ6125545.1"/>
    <property type="molecule type" value="Genomic_DNA"/>
</dbReference>
<evidence type="ECO:0000256" key="5">
    <source>
        <dbReference type="ARBA" id="ARBA00023012"/>
    </source>
</evidence>
<proteinExistence type="predicted"/>
<dbReference type="Proteomes" id="UP000620670">
    <property type="component" value="Unassembled WGS sequence"/>
</dbReference>
<dbReference type="InterPro" id="IPR005467">
    <property type="entry name" value="His_kinase_dom"/>
</dbReference>
<protein>
    <recommendedName>
        <fullName evidence="2">histidine kinase</fullName>
        <ecNumber evidence="2">2.7.13.3</ecNumber>
    </recommendedName>
</protein>
<dbReference type="Pfam" id="PF02518">
    <property type="entry name" value="HATPase_c"/>
    <property type="match status" value="1"/>
</dbReference>
<sequence>MEGLERRELSVETEAKTDDGLVEVSVRDTGTGIAPKVAAQLFQPFVTTKQHGMGVGLSICRTIIESHGGKITVDSDPGRGMTFRFSLSAVDREEMADVQ</sequence>
<dbReference type="InterPro" id="IPR050736">
    <property type="entry name" value="Sensor_HK_Regulatory"/>
</dbReference>
<evidence type="ECO:0000313" key="8">
    <source>
        <dbReference type="Proteomes" id="UP000620670"/>
    </source>
</evidence>
<accession>A0ABS0XZR6</accession>
<keyword evidence="3" id="KW-0808">Transferase</keyword>
<dbReference type="Gene3D" id="3.30.565.10">
    <property type="entry name" value="Histidine kinase-like ATPase, C-terminal domain"/>
    <property type="match status" value="1"/>
</dbReference>
<dbReference type="InterPro" id="IPR003594">
    <property type="entry name" value="HATPase_dom"/>
</dbReference>
<keyword evidence="5" id="KW-0902">Two-component regulatory system</keyword>
<comment type="caution">
    <text evidence="7">The sequence shown here is derived from an EMBL/GenBank/DDBJ whole genome shotgun (WGS) entry which is preliminary data.</text>
</comment>
<evidence type="ECO:0000259" key="6">
    <source>
        <dbReference type="PROSITE" id="PS50109"/>
    </source>
</evidence>
<reference evidence="8" key="1">
    <citation type="submission" date="2020-12" db="EMBL/GenBank/DDBJ databases">
        <title>Hymenobacter sp.</title>
        <authorList>
            <person name="Kim M.K."/>
        </authorList>
    </citation>
    <scope>NUCLEOTIDE SEQUENCE [LARGE SCALE GENOMIC DNA]</scope>
    <source>
        <strain evidence="8">BT325</strain>
    </source>
</reference>
<dbReference type="PANTHER" id="PTHR43711:SF1">
    <property type="entry name" value="HISTIDINE KINASE 1"/>
    <property type="match status" value="1"/>
</dbReference>
<dbReference type="PANTHER" id="PTHR43711">
    <property type="entry name" value="TWO-COMPONENT HISTIDINE KINASE"/>
    <property type="match status" value="1"/>
</dbReference>
<gene>
    <name evidence="7" type="ORF">JAO75_08980</name>
</gene>
<evidence type="ECO:0000256" key="2">
    <source>
        <dbReference type="ARBA" id="ARBA00012438"/>
    </source>
</evidence>
<keyword evidence="8" id="KW-1185">Reference proteome</keyword>
<evidence type="ECO:0000256" key="4">
    <source>
        <dbReference type="ARBA" id="ARBA00022777"/>
    </source>
</evidence>
<keyword evidence="4" id="KW-0418">Kinase</keyword>